<organism evidence="1 2">
    <name type="scientific">Pseudomonas fluorescens</name>
    <dbReference type="NCBI Taxonomy" id="294"/>
    <lineage>
        <taxon>Bacteria</taxon>
        <taxon>Pseudomonadati</taxon>
        <taxon>Pseudomonadota</taxon>
        <taxon>Gammaproteobacteria</taxon>
        <taxon>Pseudomonadales</taxon>
        <taxon>Pseudomonadaceae</taxon>
        <taxon>Pseudomonas</taxon>
    </lineage>
</organism>
<reference evidence="2" key="1">
    <citation type="submission" date="2016-03" db="EMBL/GenBank/DDBJ databases">
        <authorList>
            <person name="Ray J."/>
            <person name="Price M."/>
            <person name="Deutschbauer A."/>
        </authorList>
    </citation>
    <scope>NUCLEOTIDE SEQUENCE [LARGE SCALE GENOMIC DNA]</scope>
    <source>
        <strain evidence="2">FW300-N1B4</strain>
    </source>
</reference>
<comment type="caution">
    <text evidence="1">The sequence shown here is derived from an EMBL/GenBank/DDBJ whole genome shotgun (WGS) entry which is preliminary data.</text>
</comment>
<gene>
    <name evidence="1" type="ORF">A1D17_03435</name>
</gene>
<sequence>MNKPLLLAIGVAVALAGCGDQEGATSPAKVSTQFDYVPTLSTPVKFVFPAGSSTIAARTTVSQGLGKGVIRPEPYVQPKSWTIYLAASMYTDGRTERSERWVTDMVHMKAIDTFLKSNGLRDKFVLAWLQYDPIPPGQGALANKVDAGWDFMPLPFRWQDANQYFDFYIVSPSSRYGDNGRLRYDKWLKPYLWYENTGDGRIKQSIDKSAGIDDYKSAIWDKWNRHIFLVNPEGNVVDSWISVGSTTLNAFPNQVMASVAKRFNLSNPQYPRVNYDGVYFSEYKVSLEQQGINVMNDIKEKTQ</sequence>
<reference evidence="1 2" key="2">
    <citation type="journal article" date="2018" name="Nature">
        <title>Mutant phenotypes for thousands of bacterial genes of unknown function.</title>
        <authorList>
            <person name="Price M.N."/>
            <person name="Wetmore K.M."/>
            <person name="Waters R.J."/>
            <person name="Callaghan M."/>
            <person name="Ray J."/>
            <person name="Liu H."/>
            <person name="Kuehl J.V."/>
            <person name="Melnyk R.A."/>
            <person name="Lamson J.S."/>
            <person name="Suh Y."/>
            <person name="Carlson H.K."/>
            <person name="Esquivel Z."/>
            <person name="Sadeeshkumar H."/>
            <person name="Chakraborty R."/>
            <person name="Zane G.M."/>
            <person name="Rubin B.E."/>
            <person name="Wall J.D."/>
            <person name="Visel A."/>
            <person name="Bristow J."/>
            <person name="Blow M.J."/>
            <person name="Arkin A.P."/>
            <person name="Deutschbauer A.M."/>
        </authorList>
    </citation>
    <scope>NUCLEOTIDE SEQUENCE [LARGE SCALE GENOMIC DNA]</scope>
    <source>
        <strain evidence="1 2">FW300-N1B4</strain>
    </source>
</reference>
<evidence type="ECO:0008006" key="3">
    <source>
        <dbReference type="Google" id="ProtNLM"/>
    </source>
</evidence>
<evidence type="ECO:0000313" key="1">
    <source>
        <dbReference type="EMBL" id="KZN20605.1"/>
    </source>
</evidence>
<dbReference type="OrthoDB" id="6907941at2"/>
<dbReference type="RefSeq" id="WP_131815922.1">
    <property type="nucleotide sequence ID" value="NZ_LUKJ01000002.1"/>
</dbReference>
<dbReference type="AlphaFoldDB" id="A0A166QNV1"/>
<dbReference type="Proteomes" id="UP000076489">
    <property type="component" value="Unassembled WGS sequence"/>
</dbReference>
<proteinExistence type="predicted"/>
<accession>A0A166QNV1</accession>
<name>A0A166QNV1_PSEFL</name>
<evidence type="ECO:0000313" key="2">
    <source>
        <dbReference type="Proteomes" id="UP000076489"/>
    </source>
</evidence>
<dbReference type="EMBL" id="LUKJ01000002">
    <property type="protein sequence ID" value="KZN20605.1"/>
    <property type="molecule type" value="Genomic_DNA"/>
</dbReference>
<protein>
    <recommendedName>
        <fullName evidence="3">Lipoprotein</fullName>
    </recommendedName>
</protein>
<dbReference type="PROSITE" id="PS51257">
    <property type="entry name" value="PROKAR_LIPOPROTEIN"/>
    <property type="match status" value="1"/>
</dbReference>